<dbReference type="SUPFAM" id="SSF55073">
    <property type="entry name" value="Nucleotide cyclase"/>
    <property type="match status" value="1"/>
</dbReference>
<reference evidence="4" key="1">
    <citation type="submission" date="2016-10" db="EMBL/GenBank/DDBJ databases">
        <authorList>
            <person name="Varghese N."/>
            <person name="Submissions S."/>
        </authorList>
    </citation>
    <scope>NUCLEOTIDE SEQUENCE [LARGE SCALE GENOMIC DNA]</scope>
    <source>
        <strain evidence="4">CGMCC 1.7062</strain>
    </source>
</reference>
<name>A0A1H5ZKE2_9VIBR</name>
<dbReference type="InterPro" id="IPR043128">
    <property type="entry name" value="Rev_trsase/Diguanyl_cyclase"/>
</dbReference>
<dbReference type="CDD" id="cd01949">
    <property type="entry name" value="GGDEF"/>
    <property type="match status" value="1"/>
</dbReference>
<sequence>MSLPKFLLRAFKPLTFTLIVILVVISFRQYQNSQQLAKEQSQSNVKTASALVWSQIETTFAKVDLLQEQANTPIFSSLAHQTLANTYLYKSIAQYDQRTQSYVDTRGESLPFSTLESIQWNAFNALSHKYAVSTLYQKSDGFWVFAIKQLNNQQKEVWFEVDVQHITQYLANLKTLKEGYVFVIDATTGQLIFHPNPTRIGTRSISYFGGLDEQIQNSQNRGSYEYFYNGQLKISEFDARNPMNWVFVSGTSRADILFTSYQIGLSALVVFALFLLLFSINYISYQLNQSLAKLNQAPDIAHFKHDLRAVFDRFTFHRGMQFCLYEQESGNFKTIDFHGNSKVIHQCETLPKILTLRELNYMYNSDYDELARKLQIHGRHYTLPLYQRDSLIGIIYLRSSFFAFDGVIRAIRDFSEVALSNLLLFQRLNSKDTLTGLDNKLTMRNALSVQLHNPSCYFALIDINGLRSLNRDYGDMVGDTIILYIADIIKRSFPKPKSNCIGRYESGLFALLFNANDMSDAKKQLDWLRQLIEKLPLNVHDEWIKATVSIGLTATGDSTDAVIGRATQSLQQAKLQGRNKVHVYQE</sequence>
<feature type="domain" description="GGDEF" evidence="2">
    <location>
        <begin position="454"/>
        <end position="586"/>
    </location>
</feature>
<dbReference type="SMART" id="SM00267">
    <property type="entry name" value="GGDEF"/>
    <property type="match status" value="1"/>
</dbReference>
<dbReference type="PROSITE" id="PS50887">
    <property type="entry name" value="GGDEF"/>
    <property type="match status" value="1"/>
</dbReference>
<keyword evidence="1" id="KW-0812">Transmembrane</keyword>
<dbReference type="EMBL" id="FNVG01000012">
    <property type="protein sequence ID" value="SEG37003.1"/>
    <property type="molecule type" value="Genomic_DNA"/>
</dbReference>
<dbReference type="Pfam" id="PF00990">
    <property type="entry name" value="GGDEF"/>
    <property type="match status" value="1"/>
</dbReference>
<dbReference type="PANTHER" id="PTHR33121:SF82">
    <property type="entry name" value="SIGNAL TRANSDUCTION PROTEIN CONTAINING A EAL DOMAIN"/>
    <property type="match status" value="1"/>
</dbReference>
<keyword evidence="1" id="KW-0472">Membrane</keyword>
<dbReference type="InterPro" id="IPR033462">
    <property type="entry name" value="Cache_3-Cache_2"/>
</dbReference>
<accession>A0A1H5ZKE2</accession>
<evidence type="ECO:0000259" key="2">
    <source>
        <dbReference type="PROSITE" id="PS50887"/>
    </source>
</evidence>
<dbReference type="Gene3D" id="3.30.70.270">
    <property type="match status" value="1"/>
</dbReference>
<keyword evidence="4" id="KW-1185">Reference proteome</keyword>
<keyword evidence="1" id="KW-1133">Transmembrane helix</keyword>
<dbReference type="CDD" id="cd12912">
    <property type="entry name" value="PDC2_MCP_like"/>
    <property type="match status" value="1"/>
</dbReference>
<dbReference type="Pfam" id="PF17201">
    <property type="entry name" value="Cache_3-Cache_2"/>
    <property type="match status" value="1"/>
</dbReference>
<feature type="transmembrane region" description="Helical" evidence="1">
    <location>
        <begin position="263"/>
        <end position="285"/>
    </location>
</feature>
<dbReference type="Gene3D" id="3.30.450.20">
    <property type="entry name" value="PAS domain"/>
    <property type="match status" value="1"/>
</dbReference>
<dbReference type="InterPro" id="IPR000160">
    <property type="entry name" value="GGDEF_dom"/>
</dbReference>
<gene>
    <name evidence="3" type="ORF">SAMN04488244_11237</name>
</gene>
<proteinExistence type="predicted"/>
<dbReference type="OrthoDB" id="5809416at2"/>
<evidence type="ECO:0000313" key="4">
    <source>
        <dbReference type="Proteomes" id="UP000236721"/>
    </source>
</evidence>
<feature type="transmembrane region" description="Helical" evidence="1">
    <location>
        <begin position="6"/>
        <end position="27"/>
    </location>
</feature>
<dbReference type="AlphaFoldDB" id="A0A1H5ZKE2"/>
<dbReference type="RefSeq" id="WP_103880797.1">
    <property type="nucleotide sequence ID" value="NZ_FNVG01000012.1"/>
</dbReference>
<dbReference type="Proteomes" id="UP000236721">
    <property type="component" value="Unassembled WGS sequence"/>
</dbReference>
<evidence type="ECO:0000313" key="3">
    <source>
        <dbReference type="EMBL" id="SEG37003.1"/>
    </source>
</evidence>
<evidence type="ECO:0000256" key="1">
    <source>
        <dbReference type="SAM" id="Phobius"/>
    </source>
</evidence>
<organism evidence="3 4">
    <name type="scientific">Vibrio hangzhouensis</name>
    <dbReference type="NCBI Taxonomy" id="462991"/>
    <lineage>
        <taxon>Bacteria</taxon>
        <taxon>Pseudomonadati</taxon>
        <taxon>Pseudomonadota</taxon>
        <taxon>Gammaproteobacteria</taxon>
        <taxon>Vibrionales</taxon>
        <taxon>Vibrionaceae</taxon>
        <taxon>Vibrio</taxon>
    </lineage>
</organism>
<protein>
    <submittedName>
        <fullName evidence="3">Diguanylate cyclase (GGDEF) domain-containing protein</fullName>
    </submittedName>
</protein>
<dbReference type="NCBIfam" id="TIGR00254">
    <property type="entry name" value="GGDEF"/>
    <property type="match status" value="1"/>
</dbReference>
<dbReference type="PANTHER" id="PTHR33121">
    <property type="entry name" value="CYCLIC DI-GMP PHOSPHODIESTERASE PDEF"/>
    <property type="match status" value="1"/>
</dbReference>
<dbReference type="GO" id="GO:0071111">
    <property type="term" value="F:cyclic-guanylate-specific phosphodiesterase activity"/>
    <property type="evidence" value="ECO:0007669"/>
    <property type="project" value="InterPro"/>
</dbReference>
<dbReference type="InterPro" id="IPR050706">
    <property type="entry name" value="Cyclic-di-GMP_PDE-like"/>
</dbReference>
<dbReference type="InterPro" id="IPR029787">
    <property type="entry name" value="Nucleotide_cyclase"/>
</dbReference>